<evidence type="ECO:0000313" key="2">
    <source>
        <dbReference type="EMBL" id="NYE93888.1"/>
    </source>
</evidence>
<comment type="caution">
    <text evidence="2">The sequence shown here is derived from an EMBL/GenBank/DDBJ whole genome shotgun (WGS) entry which is preliminary data.</text>
</comment>
<dbReference type="RefSeq" id="WP_179387727.1">
    <property type="nucleotide sequence ID" value="NZ_JACBYQ010000001.1"/>
</dbReference>
<dbReference type="InterPro" id="IPR036514">
    <property type="entry name" value="SGNH_hydro_sf"/>
</dbReference>
<sequence length="203" mass="22235">MSIQLSEAPMTWVFTGDSITQAVLHTHGARGWVEHLHERIRWQLDRLSDVVINTGVSGWTAPKVLGSFEHLVGRFNPEVVSISLGTNDAKSPDLEGFRSSLSELARRALDGGAQVILHTPVTMSLSASQKHPLLADYAQIARDIASESGAILVDHYAHWSEAFGSEEPIPWLDDPRHPNTAGHLEMAELTLRTLGLGPLVDRP</sequence>
<dbReference type="GO" id="GO:0004622">
    <property type="term" value="F:phosphatidylcholine lysophospholipase activity"/>
    <property type="evidence" value="ECO:0007669"/>
    <property type="project" value="TreeGrafter"/>
</dbReference>
<dbReference type="PANTHER" id="PTHR30383:SF5">
    <property type="entry name" value="SGNH HYDROLASE-TYPE ESTERASE DOMAIN-CONTAINING PROTEIN"/>
    <property type="match status" value="1"/>
</dbReference>
<organism evidence="2 3">
    <name type="scientific">Psychromicrobium silvestre</name>
    <dbReference type="NCBI Taxonomy" id="1645614"/>
    <lineage>
        <taxon>Bacteria</taxon>
        <taxon>Bacillati</taxon>
        <taxon>Actinomycetota</taxon>
        <taxon>Actinomycetes</taxon>
        <taxon>Micrococcales</taxon>
        <taxon>Micrococcaceae</taxon>
        <taxon>Psychromicrobium</taxon>
    </lineage>
</organism>
<proteinExistence type="predicted"/>
<accession>A0A7Y9S3I8</accession>
<gene>
    <name evidence="2" type="ORF">FHU41_000109</name>
</gene>
<dbReference type="AlphaFoldDB" id="A0A7Y9S3I8"/>
<dbReference type="InterPro" id="IPR051532">
    <property type="entry name" value="Ester_Hydrolysis_Enzymes"/>
</dbReference>
<dbReference type="SUPFAM" id="SSF52266">
    <property type="entry name" value="SGNH hydrolase"/>
    <property type="match status" value="1"/>
</dbReference>
<reference evidence="2 3" key="1">
    <citation type="submission" date="2020-07" db="EMBL/GenBank/DDBJ databases">
        <title>Sequencing the genomes of 1000 actinobacteria strains.</title>
        <authorList>
            <person name="Klenk H.-P."/>
        </authorList>
    </citation>
    <scope>NUCLEOTIDE SEQUENCE [LARGE SCALE GENOMIC DNA]</scope>
    <source>
        <strain evidence="2 3">DSM 102047</strain>
    </source>
</reference>
<dbReference type="Proteomes" id="UP000521748">
    <property type="component" value="Unassembled WGS sequence"/>
</dbReference>
<protein>
    <submittedName>
        <fullName evidence="2">Lysophospholipase L1-like esterase</fullName>
    </submittedName>
</protein>
<dbReference type="Pfam" id="PF13472">
    <property type="entry name" value="Lipase_GDSL_2"/>
    <property type="match status" value="1"/>
</dbReference>
<dbReference type="PANTHER" id="PTHR30383">
    <property type="entry name" value="THIOESTERASE 1/PROTEASE 1/LYSOPHOSPHOLIPASE L1"/>
    <property type="match status" value="1"/>
</dbReference>
<evidence type="ECO:0000313" key="3">
    <source>
        <dbReference type="Proteomes" id="UP000521748"/>
    </source>
</evidence>
<dbReference type="EMBL" id="JACBYQ010000001">
    <property type="protein sequence ID" value="NYE93888.1"/>
    <property type="molecule type" value="Genomic_DNA"/>
</dbReference>
<evidence type="ECO:0000259" key="1">
    <source>
        <dbReference type="Pfam" id="PF13472"/>
    </source>
</evidence>
<name>A0A7Y9S3I8_9MICC</name>
<dbReference type="Gene3D" id="3.40.50.1110">
    <property type="entry name" value="SGNH hydrolase"/>
    <property type="match status" value="1"/>
</dbReference>
<dbReference type="InterPro" id="IPR013830">
    <property type="entry name" value="SGNH_hydro"/>
</dbReference>
<feature type="domain" description="SGNH hydrolase-type esterase" evidence="1">
    <location>
        <begin position="14"/>
        <end position="183"/>
    </location>
</feature>
<keyword evidence="3" id="KW-1185">Reference proteome</keyword>